<accession>A0A165E8M6</accession>
<proteinExistence type="predicted"/>
<dbReference type="Proteomes" id="UP000077266">
    <property type="component" value="Unassembled WGS sequence"/>
</dbReference>
<evidence type="ECO:0008006" key="3">
    <source>
        <dbReference type="Google" id="ProtNLM"/>
    </source>
</evidence>
<dbReference type="AlphaFoldDB" id="A0A165E8M6"/>
<gene>
    <name evidence="1" type="ORF">EXIGLDRAFT_724871</name>
</gene>
<keyword evidence="2" id="KW-1185">Reference proteome</keyword>
<sequence length="296" mass="33328">MGRRTVDTTRRMTRKLLRAHLQQQFAQLPLEIVCAIVTIAARDSISANNRQWVAQSLAVVCRIFRDAAEPVLVESVLIWRQNNSKFQNVRPGRFARTKHLYIANSVDLRAEQFPSLEALTGSIIDLQRIRLAHHNLPPRLTLRSYWDARTVAGVEPLLIETLAGVTHLRIKNYTPHGCPLEKLPASVTHLVLTLPATAWSDSHTMQLENQIRSILSSGRRHIVRVLVCVDYMQSEVAVGVLAHMRQTFPASSCDARLWVDDSNAPGLTLEEKELLDPAQTFTWYAGRPLHAPPPPP</sequence>
<dbReference type="EMBL" id="KV426159">
    <property type="protein sequence ID" value="KZV86326.1"/>
    <property type="molecule type" value="Genomic_DNA"/>
</dbReference>
<evidence type="ECO:0000313" key="2">
    <source>
        <dbReference type="Proteomes" id="UP000077266"/>
    </source>
</evidence>
<organism evidence="1 2">
    <name type="scientific">Exidia glandulosa HHB12029</name>
    <dbReference type="NCBI Taxonomy" id="1314781"/>
    <lineage>
        <taxon>Eukaryota</taxon>
        <taxon>Fungi</taxon>
        <taxon>Dikarya</taxon>
        <taxon>Basidiomycota</taxon>
        <taxon>Agaricomycotina</taxon>
        <taxon>Agaricomycetes</taxon>
        <taxon>Auriculariales</taxon>
        <taxon>Exidiaceae</taxon>
        <taxon>Exidia</taxon>
    </lineage>
</organism>
<reference evidence="1 2" key="1">
    <citation type="journal article" date="2016" name="Mol. Biol. Evol.">
        <title>Comparative Genomics of Early-Diverging Mushroom-Forming Fungi Provides Insights into the Origins of Lignocellulose Decay Capabilities.</title>
        <authorList>
            <person name="Nagy L.G."/>
            <person name="Riley R."/>
            <person name="Tritt A."/>
            <person name="Adam C."/>
            <person name="Daum C."/>
            <person name="Floudas D."/>
            <person name="Sun H."/>
            <person name="Yadav J.S."/>
            <person name="Pangilinan J."/>
            <person name="Larsson K.H."/>
            <person name="Matsuura K."/>
            <person name="Barry K."/>
            <person name="Labutti K."/>
            <person name="Kuo R."/>
            <person name="Ohm R.A."/>
            <person name="Bhattacharya S.S."/>
            <person name="Shirouzu T."/>
            <person name="Yoshinaga Y."/>
            <person name="Martin F.M."/>
            <person name="Grigoriev I.V."/>
            <person name="Hibbett D.S."/>
        </authorList>
    </citation>
    <scope>NUCLEOTIDE SEQUENCE [LARGE SCALE GENOMIC DNA]</scope>
    <source>
        <strain evidence="1 2">HHB12029</strain>
    </source>
</reference>
<protein>
    <recommendedName>
        <fullName evidence="3">F-box domain-containing protein</fullName>
    </recommendedName>
</protein>
<dbReference type="InParanoid" id="A0A165E8M6"/>
<dbReference type="OrthoDB" id="3145912at2759"/>
<name>A0A165E8M6_EXIGL</name>
<evidence type="ECO:0000313" key="1">
    <source>
        <dbReference type="EMBL" id="KZV86326.1"/>
    </source>
</evidence>